<dbReference type="GO" id="GO:0046872">
    <property type="term" value="F:metal ion binding"/>
    <property type="evidence" value="ECO:0007669"/>
    <property type="project" value="UniProtKB-UniRule"/>
</dbReference>
<evidence type="ECO:0000313" key="9">
    <source>
        <dbReference type="EMBL" id="TFY78242.1"/>
    </source>
</evidence>
<dbReference type="EC" id="3.1.3.-" evidence="7"/>
<dbReference type="SUPFAM" id="SSF111321">
    <property type="entry name" value="AF1104-like"/>
    <property type="match status" value="1"/>
</dbReference>
<feature type="domain" description="Damage-control phosphatase ARMT1-like metal-binding" evidence="8">
    <location>
        <begin position="110"/>
        <end position="369"/>
    </location>
</feature>
<comment type="domain">
    <text evidence="7">Subfamily III proteins have a conserved RTxK motif about 40-50 residues from the C-terminus; the threonine may be replaced by serine or cysteine.</text>
</comment>
<dbReference type="Pfam" id="PF01722">
    <property type="entry name" value="BolA"/>
    <property type="match status" value="1"/>
</dbReference>
<accession>A0A4Y9ZTW1</accession>
<dbReference type="STRING" id="135208.A0A4Y9ZTW1"/>
<comment type="cofactor">
    <cofactor evidence="7">
        <name>Mn(2+)</name>
        <dbReference type="ChEBI" id="CHEBI:29035"/>
    </cofactor>
    <cofactor evidence="7">
        <name>Ni(2+)</name>
        <dbReference type="ChEBI" id="CHEBI:49786"/>
    </cofactor>
</comment>
<comment type="similarity">
    <text evidence="2 7">Belongs to the damage-control phosphatase family. Sugar phosphate phosphatase III subfamily.</text>
</comment>
<keyword evidence="10" id="KW-1185">Reference proteome</keyword>
<name>A0A4Y9ZTW1_9AGAM</name>
<dbReference type="InterPro" id="IPR039763">
    <property type="entry name" value="ARMT1"/>
</dbReference>
<protein>
    <recommendedName>
        <fullName evidence="7">Sugar phosphate phosphatase</fullName>
        <ecNumber evidence="7">3.1.3.-</ecNumber>
    </recommendedName>
</protein>
<dbReference type="InterPro" id="IPR036075">
    <property type="entry name" value="ARMT-1-like_metal-bd_sf"/>
</dbReference>
<dbReference type="PANTHER" id="PTHR12260">
    <property type="entry name" value="DAMAGE-CONTROL PHOSPHATASE ARMT1"/>
    <property type="match status" value="1"/>
</dbReference>
<dbReference type="Gene3D" id="1.20.930.60">
    <property type="match status" value="1"/>
</dbReference>
<dbReference type="EMBL" id="SFCI01000721">
    <property type="protein sequence ID" value="TFY78242.1"/>
    <property type="molecule type" value="Genomic_DNA"/>
</dbReference>
<dbReference type="SUPFAM" id="SSF82657">
    <property type="entry name" value="BolA-like"/>
    <property type="match status" value="1"/>
</dbReference>
<dbReference type="AlphaFoldDB" id="A0A4Y9ZTW1"/>
<evidence type="ECO:0000256" key="4">
    <source>
        <dbReference type="ARBA" id="ARBA00022801"/>
    </source>
</evidence>
<comment type="function">
    <text evidence="7">Metal-dependent phosphatase that shows phosphatase activity against several substrates, including fructose-1-phosphate and fructose-6-phosphate. Its preference for fructose-1-phosphate, a strong glycating agent that causes DNA damage rather than a canonical yeast metabolite, suggests a damage-control function in hexose phosphate metabolism.</text>
</comment>
<keyword evidence="5 7" id="KW-0464">Manganese</keyword>
<proteinExistence type="inferred from homology"/>
<dbReference type="Pfam" id="PF01937">
    <property type="entry name" value="ARMT1-like_dom"/>
    <property type="match status" value="1"/>
</dbReference>
<comment type="catalytic activity">
    <reaction evidence="6 7">
        <text>beta-D-fructose 6-phosphate = dihydroxyacetone + D-glyceraldehyde 3-phosphate</text>
        <dbReference type="Rhea" id="RHEA:28002"/>
        <dbReference type="ChEBI" id="CHEBI:16016"/>
        <dbReference type="ChEBI" id="CHEBI:57634"/>
        <dbReference type="ChEBI" id="CHEBI:59776"/>
    </reaction>
</comment>
<sequence>MPITSSDFEAAIRASIPVTHLEIIDESSGCGDKYAVLIVSEVFAGKTTLARHRMVNEVLKNEIAAIHAFTQLSITPSSRSLFKVGDAMSAFNPPYPPYDPTDKAGFSYETVVKRWPVILTGIIDSVYNLNHELSVQSGEQAAEKIEEGKGLIEKISKLKYQMGRDHPLEPIEEDGEPLVDEYNEELARLAEDKRNTWFTAPWLYAECYLYRFFRSYVAKTKHWRNYDPFLAQKQKTFQASGTAIYKLATTMHELEEEKAELESDPDKLEVIFREMIQMCLGNATDLSLLTHMSHEDIQHLQTVGRDAQLARKEFILKDDQSPAWEHIKTLRDGRVDFVLDNAGFELFTDFVFADFLVTYTPYVSRVIFH</sequence>
<dbReference type="Proteomes" id="UP000298061">
    <property type="component" value="Unassembled WGS sequence"/>
</dbReference>
<dbReference type="FunFam" id="1.20.930.60:FF:000002">
    <property type="entry name" value="Protein-glutamate O-methyltransferase C1393.13"/>
    <property type="match status" value="1"/>
</dbReference>
<evidence type="ECO:0000259" key="8">
    <source>
        <dbReference type="Pfam" id="PF01937"/>
    </source>
</evidence>
<dbReference type="Gene3D" id="3.30.300.90">
    <property type="entry name" value="BolA-like"/>
    <property type="match status" value="1"/>
</dbReference>
<evidence type="ECO:0000256" key="2">
    <source>
        <dbReference type="ARBA" id="ARBA00009519"/>
    </source>
</evidence>
<keyword evidence="3 7" id="KW-0479">Metal-binding</keyword>
<evidence type="ECO:0000256" key="7">
    <source>
        <dbReference type="RuleBase" id="RU367030"/>
    </source>
</evidence>
<gene>
    <name evidence="9" type="ORF">EWM64_g5774</name>
</gene>
<dbReference type="GO" id="GO:0005634">
    <property type="term" value="C:nucleus"/>
    <property type="evidence" value="ECO:0007669"/>
    <property type="project" value="TreeGrafter"/>
</dbReference>
<comment type="caution">
    <text evidence="9">The sequence shown here is derived from an EMBL/GenBank/DDBJ whole genome shotgun (WGS) entry which is preliminary data.</text>
</comment>
<dbReference type="InterPro" id="IPR002634">
    <property type="entry name" value="BolA"/>
</dbReference>
<dbReference type="InterPro" id="IPR002791">
    <property type="entry name" value="ARMT1-like_metal-bd"/>
</dbReference>
<dbReference type="OrthoDB" id="541375at2759"/>
<keyword evidence="4 7" id="KW-0378">Hydrolase</keyword>
<dbReference type="PANTHER" id="PTHR12260:SF6">
    <property type="entry name" value="DAMAGE-CONTROL PHOSPHATASE ARMT1"/>
    <property type="match status" value="1"/>
</dbReference>
<dbReference type="InterPro" id="IPR036065">
    <property type="entry name" value="BolA-like_sf"/>
</dbReference>
<comment type="catalytic activity">
    <reaction evidence="1 7">
        <text>beta-D-fructose 1-phosphate + H2O = D-fructose + phosphate</text>
        <dbReference type="Rhea" id="RHEA:35603"/>
        <dbReference type="ChEBI" id="CHEBI:15377"/>
        <dbReference type="ChEBI" id="CHEBI:37721"/>
        <dbReference type="ChEBI" id="CHEBI:43474"/>
        <dbReference type="ChEBI" id="CHEBI:138881"/>
    </reaction>
</comment>
<dbReference type="GO" id="GO:0097023">
    <property type="term" value="F:fructose 6-phosphate aldolase activity"/>
    <property type="evidence" value="ECO:0007669"/>
    <property type="project" value="RHEA"/>
</dbReference>
<dbReference type="GO" id="GO:0006974">
    <property type="term" value="P:DNA damage response"/>
    <property type="evidence" value="ECO:0007669"/>
    <property type="project" value="TreeGrafter"/>
</dbReference>
<dbReference type="GO" id="GO:0103026">
    <property type="term" value="F:fructose-1-phosphatase activity"/>
    <property type="evidence" value="ECO:0007669"/>
    <property type="project" value="RHEA"/>
</dbReference>
<reference evidence="9 10" key="1">
    <citation type="submission" date="2019-02" db="EMBL/GenBank/DDBJ databases">
        <title>Genome sequencing of the rare red list fungi Hericium alpestre (H. flagellum).</title>
        <authorList>
            <person name="Buettner E."/>
            <person name="Kellner H."/>
        </authorList>
    </citation>
    <scope>NUCLEOTIDE SEQUENCE [LARGE SCALE GENOMIC DNA]</scope>
    <source>
        <strain evidence="9 10">DSM 108284</strain>
    </source>
</reference>
<evidence type="ECO:0000256" key="6">
    <source>
        <dbReference type="ARBA" id="ARBA00048809"/>
    </source>
</evidence>
<evidence type="ECO:0000313" key="10">
    <source>
        <dbReference type="Proteomes" id="UP000298061"/>
    </source>
</evidence>
<evidence type="ECO:0000256" key="5">
    <source>
        <dbReference type="ARBA" id="ARBA00023211"/>
    </source>
</evidence>
<evidence type="ECO:0000256" key="3">
    <source>
        <dbReference type="ARBA" id="ARBA00022723"/>
    </source>
</evidence>
<organism evidence="9 10">
    <name type="scientific">Hericium alpestre</name>
    <dbReference type="NCBI Taxonomy" id="135208"/>
    <lineage>
        <taxon>Eukaryota</taxon>
        <taxon>Fungi</taxon>
        <taxon>Dikarya</taxon>
        <taxon>Basidiomycota</taxon>
        <taxon>Agaricomycotina</taxon>
        <taxon>Agaricomycetes</taxon>
        <taxon>Russulales</taxon>
        <taxon>Hericiaceae</taxon>
        <taxon>Hericium</taxon>
    </lineage>
</organism>
<evidence type="ECO:0000256" key="1">
    <source>
        <dbReference type="ARBA" id="ARBA00001326"/>
    </source>
</evidence>